<dbReference type="Proteomes" id="UP001597601">
    <property type="component" value="Unassembled WGS sequence"/>
</dbReference>
<feature type="binding site" evidence="8">
    <location>
        <position position="202"/>
    </location>
    <ligand>
        <name>ATP</name>
        <dbReference type="ChEBI" id="CHEBI:30616"/>
    </ligand>
</feature>
<comment type="caution">
    <text evidence="10">The sequence shown here is derived from an EMBL/GenBank/DDBJ whole genome shotgun (WGS) entry which is preliminary data.</text>
</comment>
<organism evidence="10 11">
    <name type="scientific">Mucilaginibacter antarcticus</name>
    <dbReference type="NCBI Taxonomy" id="1855725"/>
    <lineage>
        <taxon>Bacteria</taxon>
        <taxon>Pseudomonadati</taxon>
        <taxon>Bacteroidota</taxon>
        <taxon>Sphingobacteriia</taxon>
        <taxon>Sphingobacteriales</taxon>
        <taxon>Sphingobacteriaceae</taxon>
        <taxon>Mucilaginibacter</taxon>
    </lineage>
</organism>
<evidence type="ECO:0000256" key="4">
    <source>
        <dbReference type="ARBA" id="ARBA00022679"/>
    </source>
</evidence>
<keyword evidence="8" id="KW-0963">Cytoplasm</keyword>
<dbReference type="InterPro" id="IPR001576">
    <property type="entry name" value="Phosphoglycerate_kinase"/>
</dbReference>
<keyword evidence="7 8" id="KW-0067">ATP-binding</keyword>
<feature type="binding site" evidence="8">
    <location>
        <position position="324"/>
    </location>
    <ligand>
        <name>ATP</name>
        <dbReference type="ChEBI" id="CHEBI:30616"/>
    </ligand>
</feature>
<feature type="binding site" evidence="8">
    <location>
        <position position="150"/>
    </location>
    <ligand>
        <name>substrate</name>
    </ligand>
</feature>
<dbReference type="RefSeq" id="WP_377124635.1">
    <property type="nucleotide sequence ID" value="NZ_JBHUON010000005.1"/>
</dbReference>
<name>A0ABW5XNL0_9SPHI</name>
<sequence>MKTIDQIKFTGKKALIRVDFNVPLDENGNVTDDNRLTAAIPTIKKILTDGGAVILMSHLGRPKNGANEKDSLKHVIPALSDLLGQLVEFADDCIGEQAIEKAKALSGGEVLLLENLRFYKEEEQGDKAFAEKLAALGDIYVNDAFGTAHRAHASTAIVAGFFPDAKYFGYVMASELANAEKILNHAEKPFTAIMGGSKVSDKIQLIEKLLEKVDNLIIGGGMAYTFAKASGGDIGTSLVEMDKLDLALSLIQKAKDKGVNLLLPLDNITADDFSPNANTGVAKTGTIPDNWMGLDIGPETVKVFSEVVAESKTILWNGPMGVFEMDKFAVGTKAIADAVVKATQNGAFSLIGGGDSAAAVSKFGLTKQVSYVSTGGGALLEYMEGKELPGVKAIND</sequence>
<keyword evidence="4 8" id="KW-0808">Transferase</keyword>
<comment type="subunit">
    <text evidence="8">Monomer.</text>
</comment>
<proteinExistence type="inferred from homology"/>
<keyword evidence="6 8" id="KW-0418">Kinase</keyword>
<comment type="pathway">
    <text evidence="8">Carbohydrate degradation; glycolysis; pyruvate from D-glyceraldehyde 3-phosphate: step 2/5.</text>
</comment>
<dbReference type="Pfam" id="PF00162">
    <property type="entry name" value="PGK"/>
    <property type="match status" value="1"/>
</dbReference>
<evidence type="ECO:0000313" key="11">
    <source>
        <dbReference type="Proteomes" id="UP001597601"/>
    </source>
</evidence>
<dbReference type="PANTHER" id="PTHR11406:SF23">
    <property type="entry name" value="PHOSPHOGLYCERATE KINASE 1, CHLOROPLASTIC-RELATED"/>
    <property type="match status" value="1"/>
</dbReference>
<comment type="subcellular location">
    <subcellularLocation>
        <location evidence="8">Cytoplasm</location>
    </subcellularLocation>
</comment>
<dbReference type="PRINTS" id="PR00477">
    <property type="entry name" value="PHGLYCKINASE"/>
</dbReference>
<dbReference type="EC" id="2.7.2.3" evidence="3 8"/>
<evidence type="ECO:0000256" key="7">
    <source>
        <dbReference type="ARBA" id="ARBA00022840"/>
    </source>
</evidence>
<dbReference type="SUPFAM" id="SSF53748">
    <property type="entry name" value="Phosphoglycerate kinase"/>
    <property type="match status" value="1"/>
</dbReference>
<dbReference type="PIRSF" id="PIRSF000724">
    <property type="entry name" value="Pgk"/>
    <property type="match status" value="1"/>
</dbReference>
<keyword evidence="8" id="KW-0324">Glycolysis</keyword>
<feature type="binding site" evidence="8">
    <location>
        <position position="293"/>
    </location>
    <ligand>
        <name>ATP</name>
        <dbReference type="ChEBI" id="CHEBI:30616"/>
    </ligand>
</feature>
<reference evidence="11" key="1">
    <citation type="journal article" date="2019" name="Int. J. Syst. Evol. Microbiol.">
        <title>The Global Catalogue of Microorganisms (GCM) 10K type strain sequencing project: providing services to taxonomists for standard genome sequencing and annotation.</title>
        <authorList>
            <consortium name="The Broad Institute Genomics Platform"/>
            <consortium name="The Broad Institute Genome Sequencing Center for Infectious Disease"/>
            <person name="Wu L."/>
            <person name="Ma J."/>
        </authorList>
    </citation>
    <scope>NUCLEOTIDE SEQUENCE [LARGE SCALE GENOMIC DNA]</scope>
    <source>
        <strain evidence="11">KCTC 52232</strain>
    </source>
</reference>
<keyword evidence="11" id="KW-1185">Reference proteome</keyword>
<dbReference type="InterPro" id="IPR015824">
    <property type="entry name" value="Phosphoglycerate_kinase_N"/>
</dbReference>
<protein>
    <recommendedName>
        <fullName evidence="3 8">Phosphoglycerate kinase</fullName>
        <ecNumber evidence="3 8">2.7.2.3</ecNumber>
    </recommendedName>
</protein>
<evidence type="ECO:0000256" key="8">
    <source>
        <dbReference type="HAMAP-Rule" id="MF_00145"/>
    </source>
</evidence>
<evidence type="ECO:0000256" key="3">
    <source>
        <dbReference type="ARBA" id="ARBA00013061"/>
    </source>
</evidence>
<dbReference type="CDD" id="cd00318">
    <property type="entry name" value="Phosphoglycerate_kinase"/>
    <property type="match status" value="1"/>
</dbReference>
<evidence type="ECO:0000256" key="6">
    <source>
        <dbReference type="ARBA" id="ARBA00022777"/>
    </source>
</evidence>
<dbReference type="EMBL" id="JBHUON010000005">
    <property type="protein sequence ID" value="MFD2864273.1"/>
    <property type="molecule type" value="Genomic_DNA"/>
</dbReference>
<keyword evidence="5 8" id="KW-0547">Nucleotide-binding</keyword>
<feature type="binding site" evidence="8">
    <location>
        <position position="35"/>
    </location>
    <ligand>
        <name>substrate</name>
    </ligand>
</feature>
<evidence type="ECO:0000256" key="1">
    <source>
        <dbReference type="ARBA" id="ARBA00000642"/>
    </source>
</evidence>
<comment type="catalytic activity">
    <reaction evidence="1 8 9">
        <text>(2R)-3-phosphoglycerate + ATP = (2R)-3-phospho-glyceroyl phosphate + ADP</text>
        <dbReference type="Rhea" id="RHEA:14801"/>
        <dbReference type="ChEBI" id="CHEBI:30616"/>
        <dbReference type="ChEBI" id="CHEBI:57604"/>
        <dbReference type="ChEBI" id="CHEBI:58272"/>
        <dbReference type="ChEBI" id="CHEBI:456216"/>
        <dbReference type="EC" id="2.7.2.3"/>
    </reaction>
</comment>
<feature type="binding site" evidence="8">
    <location>
        <begin position="19"/>
        <end position="21"/>
    </location>
    <ligand>
        <name>substrate</name>
    </ligand>
</feature>
<comment type="similarity">
    <text evidence="2 8 9">Belongs to the phosphoglycerate kinase family.</text>
</comment>
<dbReference type="Gene3D" id="3.40.50.1260">
    <property type="entry name" value="Phosphoglycerate kinase, N-terminal domain"/>
    <property type="match status" value="2"/>
</dbReference>
<dbReference type="InterPro" id="IPR036043">
    <property type="entry name" value="Phosphoglycerate_kinase_sf"/>
</dbReference>
<evidence type="ECO:0000256" key="5">
    <source>
        <dbReference type="ARBA" id="ARBA00022741"/>
    </source>
</evidence>
<feature type="binding site" evidence="8">
    <location>
        <begin position="353"/>
        <end position="356"/>
    </location>
    <ligand>
        <name>ATP</name>
        <dbReference type="ChEBI" id="CHEBI:30616"/>
    </ligand>
</feature>
<evidence type="ECO:0000313" key="10">
    <source>
        <dbReference type="EMBL" id="MFD2864273.1"/>
    </source>
</evidence>
<feature type="binding site" evidence="8">
    <location>
        <begin position="58"/>
        <end position="61"/>
    </location>
    <ligand>
        <name>substrate</name>
    </ligand>
</feature>
<accession>A0ABW5XNL0</accession>
<feature type="binding site" evidence="8">
    <location>
        <position position="117"/>
    </location>
    <ligand>
        <name>substrate</name>
    </ligand>
</feature>
<evidence type="ECO:0000256" key="2">
    <source>
        <dbReference type="ARBA" id="ARBA00008982"/>
    </source>
</evidence>
<evidence type="ECO:0000256" key="9">
    <source>
        <dbReference type="RuleBase" id="RU000532"/>
    </source>
</evidence>
<dbReference type="GO" id="GO:0016301">
    <property type="term" value="F:kinase activity"/>
    <property type="evidence" value="ECO:0007669"/>
    <property type="project" value="UniProtKB-KW"/>
</dbReference>
<dbReference type="HAMAP" id="MF_00145">
    <property type="entry name" value="Phosphoglyc_kinase"/>
    <property type="match status" value="1"/>
</dbReference>
<dbReference type="PANTHER" id="PTHR11406">
    <property type="entry name" value="PHOSPHOGLYCERATE KINASE"/>
    <property type="match status" value="1"/>
</dbReference>
<gene>
    <name evidence="8" type="primary">pgk</name>
    <name evidence="10" type="ORF">ACFSYC_06185</name>
</gene>